<evidence type="ECO:0000313" key="1">
    <source>
        <dbReference type="EMBL" id="QFF98142.1"/>
    </source>
</evidence>
<sequence length="61" mass="7424">MKLKYFVEVMGQSIQKVEESVEHMEMHTIVTKTEQHQIMQALLELSERIKWIEAYMVNRHY</sequence>
<protein>
    <submittedName>
        <fullName evidence="1">Uncharacterized protein</fullName>
    </submittedName>
</protein>
<gene>
    <name evidence="1" type="ORF">PB01_04530</name>
</gene>
<keyword evidence="2" id="KW-1185">Reference proteome</keyword>
<organism evidence="1 2">
    <name type="scientific">Psychrobacillus glaciei</name>
    <dbReference type="NCBI Taxonomy" id="2283160"/>
    <lineage>
        <taxon>Bacteria</taxon>
        <taxon>Bacillati</taxon>
        <taxon>Bacillota</taxon>
        <taxon>Bacilli</taxon>
        <taxon>Bacillales</taxon>
        <taxon>Bacillaceae</taxon>
        <taxon>Psychrobacillus</taxon>
    </lineage>
</organism>
<dbReference type="RefSeq" id="WP_151699086.1">
    <property type="nucleotide sequence ID" value="NZ_CP031223.1"/>
</dbReference>
<dbReference type="Proteomes" id="UP000325517">
    <property type="component" value="Chromosome"/>
</dbReference>
<dbReference type="EMBL" id="CP031223">
    <property type="protein sequence ID" value="QFF98142.1"/>
    <property type="molecule type" value="Genomic_DNA"/>
</dbReference>
<name>A0A5J6SKD5_9BACI</name>
<proteinExistence type="predicted"/>
<dbReference type="AlphaFoldDB" id="A0A5J6SKD5"/>
<dbReference type="OrthoDB" id="2971032at2"/>
<evidence type="ECO:0000313" key="2">
    <source>
        <dbReference type="Proteomes" id="UP000325517"/>
    </source>
</evidence>
<dbReference type="KEGG" id="psyo:PB01_04530"/>
<accession>A0A5J6SKD5</accession>
<reference evidence="1 2" key="1">
    <citation type="submission" date="2018-07" db="EMBL/GenBank/DDBJ databases">
        <title>Complete genome sequence of Psychrobacillus sp. PB01, isolated from iceberg, and comparative genome analysis of Psychrobacillus strains.</title>
        <authorList>
            <person name="Lee P.C."/>
        </authorList>
    </citation>
    <scope>NUCLEOTIDE SEQUENCE [LARGE SCALE GENOMIC DNA]</scope>
    <source>
        <strain evidence="1 2">PB01</strain>
    </source>
</reference>